<dbReference type="AlphaFoldDB" id="A0A1Y1X0S4"/>
<name>A0A1Y1X0S4_9FUNG</name>
<feature type="compositionally biased region" description="Low complexity" evidence="1">
    <location>
        <begin position="12"/>
        <end position="23"/>
    </location>
</feature>
<feature type="compositionally biased region" description="Acidic residues" evidence="1">
    <location>
        <begin position="1"/>
        <end position="10"/>
    </location>
</feature>
<dbReference type="STRING" id="1754192.A0A1Y1X0S4"/>
<dbReference type="Pfam" id="PF18428">
    <property type="entry name" value="BRCT_3"/>
    <property type="match status" value="1"/>
</dbReference>
<accession>A0A1Y1X0S4</accession>
<dbReference type="OrthoDB" id="129353at2759"/>
<proteinExistence type="predicted"/>
<dbReference type="SUPFAM" id="SSF52113">
    <property type="entry name" value="BRCT domain"/>
    <property type="match status" value="1"/>
</dbReference>
<dbReference type="InterPro" id="IPR001357">
    <property type="entry name" value="BRCT_dom"/>
</dbReference>
<evidence type="ECO:0000313" key="4">
    <source>
        <dbReference type="Proteomes" id="UP000193944"/>
    </source>
</evidence>
<reference evidence="3 4" key="1">
    <citation type="submission" date="2016-08" db="EMBL/GenBank/DDBJ databases">
        <title>A Parts List for Fungal Cellulosomes Revealed by Comparative Genomics.</title>
        <authorList>
            <consortium name="DOE Joint Genome Institute"/>
            <person name="Haitjema C.H."/>
            <person name="Gilmore S.P."/>
            <person name="Henske J.K."/>
            <person name="Solomon K.V."/>
            <person name="De Groot R."/>
            <person name="Kuo A."/>
            <person name="Mondo S.J."/>
            <person name="Salamov A.A."/>
            <person name="Labutti K."/>
            <person name="Zhao Z."/>
            <person name="Chiniquy J."/>
            <person name="Barry K."/>
            <person name="Brewer H.M."/>
            <person name="Purvine S.O."/>
            <person name="Wright A.T."/>
            <person name="Boxma B."/>
            <person name="Van Alen T."/>
            <person name="Hackstein J.H."/>
            <person name="Baker S.E."/>
            <person name="Grigoriev I.V."/>
            <person name="O'Malley M.A."/>
        </authorList>
    </citation>
    <scope>NUCLEOTIDE SEQUENCE [LARGE SCALE GENOMIC DNA]</scope>
    <source>
        <strain evidence="3 4">S4</strain>
    </source>
</reference>
<dbReference type="PROSITE" id="PS50172">
    <property type="entry name" value="BRCT"/>
    <property type="match status" value="1"/>
</dbReference>
<dbReference type="Gene3D" id="3.40.50.10190">
    <property type="entry name" value="BRCT domain"/>
    <property type="match status" value="1"/>
</dbReference>
<evidence type="ECO:0000259" key="2">
    <source>
        <dbReference type="PROSITE" id="PS50172"/>
    </source>
</evidence>
<protein>
    <recommendedName>
        <fullName evidence="2">BRCT domain-containing protein</fullName>
    </recommendedName>
</protein>
<organism evidence="3 4">
    <name type="scientific">Anaeromyces robustus</name>
    <dbReference type="NCBI Taxonomy" id="1754192"/>
    <lineage>
        <taxon>Eukaryota</taxon>
        <taxon>Fungi</taxon>
        <taxon>Fungi incertae sedis</taxon>
        <taxon>Chytridiomycota</taxon>
        <taxon>Chytridiomycota incertae sedis</taxon>
        <taxon>Neocallimastigomycetes</taxon>
        <taxon>Neocallimastigales</taxon>
        <taxon>Neocallimastigaceae</taxon>
        <taxon>Anaeromyces</taxon>
    </lineage>
</organism>
<evidence type="ECO:0000256" key="1">
    <source>
        <dbReference type="SAM" id="MobiDB-lite"/>
    </source>
</evidence>
<dbReference type="InterPro" id="IPR036420">
    <property type="entry name" value="BRCT_dom_sf"/>
</dbReference>
<feature type="region of interest" description="Disordered" evidence="1">
    <location>
        <begin position="1"/>
        <end position="26"/>
    </location>
</feature>
<gene>
    <name evidence="3" type="ORF">BCR32DRAFT_328151</name>
</gene>
<evidence type="ECO:0000313" key="3">
    <source>
        <dbReference type="EMBL" id="ORX79411.1"/>
    </source>
</evidence>
<dbReference type="Proteomes" id="UP000193944">
    <property type="component" value="Unassembled WGS sequence"/>
</dbReference>
<reference evidence="3 4" key="2">
    <citation type="submission" date="2016-08" db="EMBL/GenBank/DDBJ databases">
        <title>Pervasive Adenine N6-methylation of Active Genes in Fungi.</title>
        <authorList>
            <consortium name="DOE Joint Genome Institute"/>
            <person name="Mondo S.J."/>
            <person name="Dannebaum R.O."/>
            <person name="Kuo R.C."/>
            <person name="Labutti K."/>
            <person name="Haridas S."/>
            <person name="Kuo A."/>
            <person name="Salamov A."/>
            <person name="Ahrendt S.R."/>
            <person name="Lipzen A."/>
            <person name="Sullivan W."/>
            <person name="Andreopoulos W.B."/>
            <person name="Clum A."/>
            <person name="Lindquist E."/>
            <person name="Daum C."/>
            <person name="Ramamoorthy G.K."/>
            <person name="Gryganskyi A."/>
            <person name="Culley D."/>
            <person name="Magnuson J.K."/>
            <person name="James T.Y."/>
            <person name="O'Malley M.A."/>
            <person name="Stajich J.E."/>
            <person name="Spatafora J.W."/>
            <person name="Visel A."/>
            <person name="Grigoriev I.V."/>
        </authorList>
    </citation>
    <scope>NUCLEOTIDE SEQUENCE [LARGE SCALE GENOMIC DNA]</scope>
    <source>
        <strain evidence="3 4">S4</strain>
    </source>
</reference>
<keyword evidence="4" id="KW-1185">Reference proteome</keyword>
<dbReference type="EMBL" id="MCFG01000176">
    <property type="protein sequence ID" value="ORX79411.1"/>
    <property type="molecule type" value="Genomic_DNA"/>
</dbReference>
<comment type="caution">
    <text evidence="3">The sequence shown here is derived from an EMBL/GenBank/DDBJ whole genome shotgun (WGS) entry which is preliminary data.</text>
</comment>
<sequence>MTTTEFEDDPQSSFRNSNEPSSSMMTPYLKNQPVILSDEWIIQCLINQRIVNYNNYQFNQ</sequence>
<feature type="domain" description="BRCT" evidence="2">
    <location>
        <begin position="35"/>
        <end position="58"/>
    </location>
</feature>